<dbReference type="InterPro" id="IPR001509">
    <property type="entry name" value="Epimerase_deHydtase"/>
</dbReference>
<evidence type="ECO:0000313" key="3">
    <source>
        <dbReference type="EMBL" id="SMY28083.1"/>
    </source>
</evidence>
<dbReference type="InterPro" id="IPR036291">
    <property type="entry name" value="NAD(P)-bd_dom_sf"/>
</dbReference>
<feature type="domain" description="NAD-dependent epimerase/dehydratase" evidence="2">
    <location>
        <begin position="7"/>
        <end position="223"/>
    </location>
</feature>
<dbReference type="CDD" id="cd08946">
    <property type="entry name" value="SDR_e"/>
    <property type="match status" value="1"/>
</dbReference>
<dbReference type="Gene3D" id="3.40.50.720">
    <property type="entry name" value="NAD(P)-binding Rossmann-like Domain"/>
    <property type="match status" value="1"/>
</dbReference>
<evidence type="ECO:0000313" key="4">
    <source>
        <dbReference type="Proteomes" id="UP000215453"/>
    </source>
</evidence>
<reference evidence="3 4" key="1">
    <citation type="submission" date="2016-10" db="EMBL/GenBank/DDBJ databases">
        <authorList>
            <person name="Varghese N."/>
        </authorList>
    </citation>
    <scope>NUCLEOTIDE SEQUENCE [LARGE SCALE GENOMIC DNA]</scope>
</reference>
<accession>A0A1Y6LUL6</accession>
<protein>
    <recommendedName>
        <fullName evidence="2">NAD-dependent epimerase/dehydratase domain-containing protein</fullName>
    </recommendedName>
</protein>
<evidence type="ECO:0000259" key="2">
    <source>
        <dbReference type="Pfam" id="PF01370"/>
    </source>
</evidence>
<proteinExistence type="inferred from homology"/>
<sequence>MVSSPNVLVTGSAGHLGHALMLSLPTQGYQPIGIDILPSDHTSHVGSIADRSFVASIFSHHPSLQHILHTATLHKPHVESHSKSEFVDTNIQGTLNLLELAVESGHIKSFIFTSTTSTFGAALAPKPGQPAAWIDESVVPIPKNIYGVTKCAAEDLCRLVHSQSKMPVLVLKTSRFFPEPDDSADAREMYDDDNLKILELLYRRADIADVVSAHVCAIQQAERIGWGKFIVSAPPPFVNDERTLQMLNGGQAGDVIRNFLPDEAEKLLEKGWKLPEDTDRVYDSSKAVRELGWKPEYTFSRAVECVARGVEWRSELAVQVGKRGYHAKPTGVYTS</sequence>
<evidence type="ECO:0000256" key="1">
    <source>
        <dbReference type="ARBA" id="ARBA00007637"/>
    </source>
</evidence>
<gene>
    <name evidence="3" type="ORF">ZT1A5_G9528</name>
</gene>
<organism evidence="3 4">
    <name type="scientific">Zymoseptoria tritici ST99CH_1A5</name>
    <dbReference type="NCBI Taxonomy" id="1276529"/>
    <lineage>
        <taxon>Eukaryota</taxon>
        <taxon>Fungi</taxon>
        <taxon>Dikarya</taxon>
        <taxon>Ascomycota</taxon>
        <taxon>Pezizomycotina</taxon>
        <taxon>Dothideomycetes</taxon>
        <taxon>Dothideomycetidae</taxon>
        <taxon>Mycosphaerellales</taxon>
        <taxon>Mycosphaerellaceae</taxon>
        <taxon>Zymoseptoria</taxon>
    </lineage>
</organism>
<comment type="similarity">
    <text evidence="1">Belongs to the NAD(P)-dependent epimerase/dehydratase family.</text>
</comment>
<dbReference type="Proteomes" id="UP000215453">
    <property type="component" value="Chromosome 10"/>
</dbReference>
<dbReference type="SUPFAM" id="SSF51735">
    <property type="entry name" value="NAD(P)-binding Rossmann-fold domains"/>
    <property type="match status" value="1"/>
</dbReference>
<dbReference type="Pfam" id="PF01370">
    <property type="entry name" value="Epimerase"/>
    <property type="match status" value="1"/>
</dbReference>
<name>A0A1Y6LUL6_ZYMTR</name>
<dbReference type="EMBL" id="LT882685">
    <property type="protein sequence ID" value="SMY28083.1"/>
    <property type="molecule type" value="Genomic_DNA"/>
</dbReference>
<dbReference type="AlphaFoldDB" id="A0A1Y6LUL6"/>
<dbReference type="PANTHER" id="PTHR43000">
    <property type="entry name" value="DTDP-D-GLUCOSE 4,6-DEHYDRATASE-RELATED"/>
    <property type="match status" value="1"/>
</dbReference>